<dbReference type="Proteomes" id="UP000030693">
    <property type="component" value="Unassembled WGS sequence"/>
</dbReference>
<dbReference type="GO" id="GO:0016814">
    <property type="term" value="F:hydrolase activity, acting on carbon-nitrogen (but not peptide) bonds, in cyclic amidines"/>
    <property type="evidence" value="ECO:0007669"/>
    <property type="project" value="UniProtKB-ARBA"/>
</dbReference>
<dbReference type="GeneID" id="20525501"/>
<dbReference type="AlphaFoldDB" id="A0A058ZFR7"/>
<evidence type="ECO:0000313" key="6">
    <source>
        <dbReference type="Proteomes" id="UP000030693"/>
    </source>
</evidence>
<dbReference type="InterPro" id="IPR011059">
    <property type="entry name" value="Metal-dep_hydrolase_composite"/>
</dbReference>
<dbReference type="OMA" id="WLVPVEP"/>
<dbReference type="PANTHER" id="PTHR43794:SF11">
    <property type="entry name" value="AMIDOHYDROLASE-RELATED DOMAIN-CONTAINING PROTEIN"/>
    <property type="match status" value="1"/>
</dbReference>
<dbReference type="InterPro" id="IPR006680">
    <property type="entry name" value="Amidohydro-rel"/>
</dbReference>
<dbReference type="GO" id="GO:0046872">
    <property type="term" value="F:metal ion binding"/>
    <property type="evidence" value="ECO:0007669"/>
    <property type="project" value="UniProtKB-KW"/>
</dbReference>
<keyword evidence="2" id="KW-0378">Hydrolase</keyword>
<dbReference type="RefSeq" id="XP_009492936.1">
    <property type="nucleotide sequence ID" value="XM_009494661.1"/>
</dbReference>
<dbReference type="PANTHER" id="PTHR43794">
    <property type="entry name" value="AMINOHYDROLASE SSNA-RELATED"/>
    <property type="match status" value="1"/>
</dbReference>
<dbReference type="Gene3D" id="3.20.20.140">
    <property type="entry name" value="Metal-dependent hydrolases"/>
    <property type="match status" value="1"/>
</dbReference>
<dbReference type="Pfam" id="PF01979">
    <property type="entry name" value="Amidohydro_1"/>
    <property type="match status" value="1"/>
</dbReference>
<dbReference type="SUPFAM" id="SSF51338">
    <property type="entry name" value="Composite domain of metallo-dependent hydrolases"/>
    <property type="match status" value="1"/>
</dbReference>
<keyword evidence="6" id="KW-1185">Reference proteome</keyword>
<dbReference type="NCBIfam" id="NF006549">
    <property type="entry name" value="PRK09045.1"/>
    <property type="match status" value="1"/>
</dbReference>
<evidence type="ECO:0000256" key="2">
    <source>
        <dbReference type="ARBA" id="ARBA00022801"/>
    </source>
</evidence>
<dbReference type="OrthoDB" id="194468at2759"/>
<accession>A0A058ZFR7</accession>
<keyword evidence="1" id="KW-0479">Metal-binding</keyword>
<evidence type="ECO:0000313" key="5">
    <source>
        <dbReference type="EMBL" id="KCV73235.1"/>
    </source>
</evidence>
<dbReference type="EMBL" id="KB932201">
    <property type="protein sequence ID" value="KCV73235.1"/>
    <property type="molecule type" value="Genomic_DNA"/>
</dbReference>
<sequence>MTVSSVNVPPSVQIHQETAAALTVGPCGRMQVKLIIKARFLLPIIPEDTLHQRFSVAINTEGTIVALGPSTDIAAAFIAEENVDLLKSVLLPGFVNGHAHAGMTNMRGYAEDLPLSEWLTTAVWPAEGRCVSHAFVRDGTQLAIAEMLRSGTTCFNEMYFFPEATCEVVDETGIRAVVGMTIMDFPTNYASNYDEYVSKGLEAHKLYNSHPRISFTVSPHAPYTVCDENLSKAWDLAKELDIPFNIHLHETADEVLHSSEPGHEGSSSRHRSSEYCSPVVNLDRLGIKGPRLIGAHMVHLSDSEIELLAKEKSNTIHCPESNLKLASGFSPVQKLLNAGVNVGLGTDSSCSNNDLSMLGEIRTASLLGKAVHGCAAAMPGMTALKMATINGARAVGLDHLIGSIEPGKQADLVAISVRDGTVENIPMFSLFTHLTYSVDRSQVSDVWVAGKRLMSDRELLTIDIEAVYTRAQYWKHQLISGTDQVLLESPSCLEETRRAIASLKLAKISTPECTD</sequence>
<protein>
    <recommendedName>
        <fullName evidence="4">Amidohydrolase-related domain-containing protein</fullName>
    </recommendedName>
</protein>
<dbReference type="GO" id="GO:0019239">
    <property type="term" value="F:deaminase activity"/>
    <property type="evidence" value="ECO:0007669"/>
    <property type="project" value="UniProtKB-ARBA"/>
</dbReference>
<dbReference type="FunFam" id="3.20.20.140:FF:000014">
    <property type="entry name" value="5-methylthioadenosine/S-adenosylhomocysteine deaminase"/>
    <property type="match status" value="1"/>
</dbReference>
<evidence type="ECO:0000256" key="3">
    <source>
        <dbReference type="ARBA" id="ARBA00022833"/>
    </source>
</evidence>
<dbReference type="InterPro" id="IPR050287">
    <property type="entry name" value="MTA/SAH_deaminase"/>
</dbReference>
<dbReference type="CDD" id="cd01298">
    <property type="entry name" value="ATZ_TRZ_like"/>
    <property type="match status" value="1"/>
</dbReference>
<dbReference type="InterPro" id="IPR032466">
    <property type="entry name" value="Metal_Hydrolase"/>
</dbReference>
<dbReference type="Gene3D" id="2.30.40.10">
    <property type="entry name" value="Urease, subunit C, domain 1"/>
    <property type="match status" value="1"/>
</dbReference>
<evidence type="ECO:0000256" key="1">
    <source>
        <dbReference type="ARBA" id="ARBA00022723"/>
    </source>
</evidence>
<dbReference type="STRING" id="691883.A0A058ZFR7"/>
<organism evidence="5">
    <name type="scientific">Fonticula alba</name>
    <name type="common">Slime mold</name>
    <dbReference type="NCBI Taxonomy" id="691883"/>
    <lineage>
        <taxon>Eukaryota</taxon>
        <taxon>Rotosphaerida</taxon>
        <taxon>Fonticulaceae</taxon>
        <taxon>Fonticula</taxon>
    </lineage>
</organism>
<name>A0A058ZFR7_FONAL</name>
<feature type="domain" description="Amidohydrolase-related" evidence="4">
    <location>
        <begin position="89"/>
        <end position="452"/>
    </location>
</feature>
<gene>
    <name evidence="5" type="ORF">H696_00776</name>
</gene>
<evidence type="ECO:0000259" key="4">
    <source>
        <dbReference type="Pfam" id="PF01979"/>
    </source>
</evidence>
<proteinExistence type="predicted"/>
<reference evidence="5" key="1">
    <citation type="submission" date="2013-04" db="EMBL/GenBank/DDBJ databases">
        <title>The Genome Sequence of Fonticula alba ATCC 38817.</title>
        <authorList>
            <consortium name="The Broad Institute Genomics Platform"/>
            <person name="Russ C."/>
            <person name="Cuomo C."/>
            <person name="Burger G."/>
            <person name="Gray M.W."/>
            <person name="Holland P.W.H."/>
            <person name="King N."/>
            <person name="Lang F.B.F."/>
            <person name="Roger A.J."/>
            <person name="Ruiz-Trillo I."/>
            <person name="Brown M."/>
            <person name="Walker B."/>
            <person name="Young S."/>
            <person name="Zeng Q."/>
            <person name="Gargeya S."/>
            <person name="Fitzgerald M."/>
            <person name="Haas B."/>
            <person name="Abouelleil A."/>
            <person name="Allen A.W."/>
            <person name="Alvarado L."/>
            <person name="Arachchi H.M."/>
            <person name="Berlin A.M."/>
            <person name="Chapman S.B."/>
            <person name="Gainer-Dewar J."/>
            <person name="Goldberg J."/>
            <person name="Griggs A."/>
            <person name="Gujja S."/>
            <person name="Hansen M."/>
            <person name="Howarth C."/>
            <person name="Imamovic A."/>
            <person name="Ireland A."/>
            <person name="Larimer J."/>
            <person name="McCowan C."/>
            <person name="Murphy C."/>
            <person name="Pearson M."/>
            <person name="Poon T.W."/>
            <person name="Priest M."/>
            <person name="Roberts A."/>
            <person name="Saif S."/>
            <person name="Shea T."/>
            <person name="Sisk P."/>
            <person name="Sykes S."/>
            <person name="Wortman J."/>
            <person name="Nusbaum C."/>
            <person name="Birren B."/>
        </authorList>
    </citation>
    <scope>NUCLEOTIDE SEQUENCE [LARGE SCALE GENOMIC DNA]</scope>
    <source>
        <strain evidence="5">ATCC 38817</strain>
    </source>
</reference>
<keyword evidence="3" id="KW-0862">Zinc</keyword>
<dbReference type="eggNOG" id="KOG3968">
    <property type="taxonomic scope" value="Eukaryota"/>
</dbReference>
<dbReference type="SUPFAM" id="SSF51556">
    <property type="entry name" value="Metallo-dependent hydrolases"/>
    <property type="match status" value="1"/>
</dbReference>